<comment type="caution">
    <text evidence="2">The sequence shown here is derived from an EMBL/GenBank/DDBJ whole genome shotgun (WGS) entry which is preliminary data.</text>
</comment>
<dbReference type="EMBL" id="LBTN01000004">
    <property type="protein sequence ID" value="KKQ41173.1"/>
    <property type="molecule type" value="Genomic_DNA"/>
</dbReference>
<evidence type="ECO:0000256" key="1">
    <source>
        <dbReference type="SAM" id="Phobius"/>
    </source>
</evidence>
<feature type="transmembrane region" description="Helical" evidence="1">
    <location>
        <begin position="29"/>
        <end position="51"/>
    </location>
</feature>
<name>A0A0G0HDD6_9BACT</name>
<feature type="transmembrane region" description="Helical" evidence="1">
    <location>
        <begin position="125"/>
        <end position="141"/>
    </location>
</feature>
<keyword evidence="1" id="KW-0812">Transmembrane</keyword>
<evidence type="ECO:0000313" key="3">
    <source>
        <dbReference type="Proteomes" id="UP000034333"/>
    </source>
</evidence>
<protein>
    <submittedName>
        <fullName evidence="2">Conserved membrane protein, multidrug efflux associated</fullName>
    </submittedName>
</protein>
<evidence type="ECO:0000313" key="2">
    <source>
        <dbReference type="EMBL" id="KKQ41173.1"/>
    </source>
</evidence>
<dbReference type="AlphaFoldDB" id="A0A0G0HDD6"/>
<feature type="transmembrane region" description="Helical" evidence="1">
    <location>
        <begin position="231"/>
        <end position="252"/>
    </location>
</feature>
<dbReference type="STRING" id="1619036.US58_C0004G0010"/>
<dbReference type="InterPro" id="IPR010390">
    <property type="entry name" value="ABC-2_transporter-like"/>
</dbReference>
<dbReference type="Pfam" id="PF06182">
    <property type="entry name" value="ABC2_membrane_6"/>
    <property type="match status" value="1"/>
</dbReference>
<feature type="transmembrane region" description="Helical" evidence="1">
    <location>
        <begin position="63"/>
        <end position="88"/>
    </location>
</feature>
<accession>A0A0G0HDD6</accession>
<feature type="transmembrane region" description="Helical" evidence="1">
    <location>
        <begin position="147"/>
        <end position="169"/>
    </location>
</feature>
<gene>
    <name evidence="2" type="ORF">US58_C0004G0010</name>
</gene>
<proteinExistence type="predicted"/>
<keyword evidence="1" id="KW-1133">Transmembrane helix</keyword>
<dbReference type="Proteomes" id="UP000034333">
    <property type="component" value="Unassembled WGS sequence"/>
</dbReference>
<reference evidence="2 3" key="1">
    <citation type="journal article" date="2015" name="Nature">
        <title>rRNA introns, odd ribosomes, and small enigmatic genomes across a large radiation of phyla.</title>
        <authorList>
            <person name="Brown C.T."/>
            <person name="Hug L.A."/>
            <person name="Thomas B.C."/>
            <person name="Sharon I."/>
            <person name="Castelle C.J."/>
            <person name="Singh A."/>
            <person name="Wilkins M.J."/>
            <person name="Williams K.H."/>
            <person name="Banfield J.F."/>
        </authorList>
    </citation>
    <scope>NUCLEOTIDE SEQUENCE [LARGE SCALE GENOMIC DNA]</scope>
</reference>
<sequence>MKTIKKYWKIYRVLLSNSFSYIANYRNDAWLMLVMNTVSLLTTFVIVQVIFSQTNSIGGWTAGEVYLLLMVWTILDELVSVFFNYLFFLPEIINDGSVDFYITKPVSALFLISLKYFLWRAVLRILIDVVLFFVVISYFHLEFYWLNYLIFFILLPFSILVLYSIFLIANTLAFWFQRIDNINDTIRNYFSFARYPLEIFSTKTRWFFYSFFPLAFTSYIPVAILLKRLPIYWAAIMTVFSLTIFSLAILFWRYALKRYSSASS</sequence>
<keyword evidence="1" id="KW-0472">Membrane</keyword>
<dbReference type="PANTHER" id="PTHR36833:SF1">
    <property type="entry name" value="INTEGRAL MEMBRANE TRANSPORT PROTEIN"/>
    <property type="match status" value="1"/>
</dbReference>
<dbReference type="PANTHER" id="PTHR36833">
    <property type="entry name" value="SLR0610 PROTEIN-RELATED"/>
    <property type="match status" value="1"/>
</dbReference>
<organism evidence="2 3">
    <name type="scientific">Candidatus Magasanikbacteria bacterium GW2011_GWA2_37_8</name>
    <dbReference type="NCBI Taxonomy" id="1619036"/>
    <lineage>
        <taxon>Bacteria</taxon>
        <taxon>Candidatus Magasanikiibacteriota</taxon>
    </lineage>
</organism>
<feature type="transmembrane region" description="Helical" evidence="1">
    <location>
        <begin position="206"/>
        <end position="225"/>
    </location>
</feature>